<proteinExistence type="predicted"/>
<protein>
    <recommendedName>
        <fullName evidence="1">NADAR domain-containing protein</fullName>
    </recommendedName>
</protein>
<dbReference type="AlphaFoldDB" id="A0A6M3JY47"/>
<dbReference type="InterPro" id="IPR037238">
    <property type="entry name" value="YbiA-like_sf"/>
</dbReference>
<evidence type="ECO:0000259" key="1">
    <source>
        <dbReference type="Pfam" id="PF08719"/>
    </source>
</evidence>
<dbReference type="Pfam" id="PF08719">
    <property type="entry name" value="NADAR"/>
    <property type="match status" value="1"/>
</dbReference>
<gene>
    <name evidence="2" type="ORF">MM415A02139_0007</name>
</gene>
<feature type="domain" description="NADAR" evidence="1">
    <location>
        <begin position="13"/>
        <end position="140"/>
    </location>
</feature>
<evidence type="ECO:0000313" key="2">
    <source>
        <dbReference type="EMBL" id="QJA73972.1"/>
    </source>
</evidence>
<accession>A0A6M3JY47</accession>
<organism evidence="2">
    <name type="scientific">viral metagenome</name>
    <dbReference type="NCBI Taxonomy" id="1070528"/>
    <lineage>
        <taxon>unclassified sequences</taxon>
        <taxon>metagenomes</taxon>
        <taxon>organismal metagenomes</taxon>
    </lineage>
</organism>
<dbReference type="SUPFAM" id="SSF143990">
    <property type="entry name" value="YbiA-like"/>
    <property type="match status" value="1"/>
</dbReference>
<sequence>MDKKKNVIQFLGKNHPLSNFYEAHFDIDGIVYPTVEHYYQSEKCINIQDKIKITITKEAKDAKRLGRKVKCRKDWNLVKKRVMWKALNAKFSQNIGLKEYLLNTGDCYLIEKNKYDEYWGIGGGGGKNIMGRLLILLRRKYKNECKL</sequence>
<dbReference type="EMBL" id="MT142065">
    <property type="protein sequence ID" value="QJA73972.1"/>
    <property type="molecule type" value="Genomic_DNA"/>
</dbReference>
<dbReference type="CDD" id="cd15457">
    <property type="entry name" value="NADAR"/>
    <property type="match status" value="1"/>
</dbReference>
<dbReference type="InterPro" id="IPR012816">
    <property type="entry name" value="NADAR"/>
</dbReference>
<dbReference type="Gene3D" id="1.10.357.40">
    <property type="entry name" value="YbiA-like"/>
    <property type="match status" value="1"/>
</dbReference>
<name>A0A6M3JY47_9ZZZZ</name>
<dbReference type="NCBIfam" id="TIGR02464">
    <property type="entry name" value="ribofla_fusion"/>
    <property type="match status" value="1"/>
</dbReference>
<reference evidence="2" key="1">
    <citation type="submission" date="2020-03" db="EMBL/GenBank/DDBJ databases">
        <title>The deep terrestrial virosphere.</title>
        <authorList>
            <person name="Holmfeldt K."/>
            <person name="Nilsson E."/>
            <person name="Simone D."/>
            <person name="Lopez-Fernandez M."/>
            <person name="Wu X."/>
            <person name="de Brujin I."/>
            <person name="Lundin D."/>
            <person name="Andersson A."/>
            <person name="Bertilsson S."/>
            <person name="Dopson M."/>
        </authorList>
    </citation>
    <scope>NUCLEOTIDE SEQUENCE</scope>
    <source>
        <strain evidence="2">MM415A02139</strain>
    </source>
</reference>